<sequence length="253" mass="28118">MYHTFVTIKKEGKIMKHPTKKASEMSTKELASYIDYSVLKPEFTEEQIIELTKDGVELGCATICINPGYMDLCKPYVEGSDTKLCPVCDFPFGTSSTESKIAQAKILVDNYADVIGELDVVANFGWIRSGLYDKVTEDIKAVVDVCHEKNVPVKVIFETDALNEEQIRKACHCGIEAGVDFVKTSTGFLTGFEAHGATVEVIKIMQEEVQDKCQVKGSGCIRTREHFLQLIDMGIDRMGVGYKSVPVVLDLKR</sequence>
<comment type="caution">
    <text evidence="7">The sequence shown here is derived from an EMBL/GenBank/DDBJ whole genome shotgun (WGS) entry which is preliminary data.</text>
</comment>
<dbReference type="InterPro" id="IPR013785">
    <property type="entry name" value="Aldolase_TIM"/>
</dbReference>
<dbReference type="InterPro" id="IPR002915">
    <property type="entry name" value="DeoC/FbaB/LacD_aldolase"/>
</dbReference>
<dbReference type="GO" id="GO:0004139">
    <property type="term" value="F:deoxyribose-phosphate aldolase activity"/>
    <property type="evidence" value="ECO:0007669"/>
    <property type="project" value="UniProtKB-UniRule"/>
</dbReference>
<reference evidence="7 8" key="1">
    <citation type="submission" date="2013-06" db="EMBL/GenBank/DDBJ databases">
        <authorList>
            <person name="Weinstock G."/>
            <person name="Sodergren E."/>
            <person name="Lobos E.A."/>
            <person name="Fulton L."/>
            <person name="Fulton R."/>
            <person name="Courtney L."/>
            <person name="Fronick C."/>
            <person name="O'Laughlin M."/>
            <person name="Godfrey J."/>
            <person name="Wilson R.M."/>
            <person name="Miner T."/>
            <person name="Farmer C."/>
            <person name="Delehaunty K."/>
            <person name="Cordes M."/>
            <person name="Minx P."/>
            <person name="Tomlinson C."/>
            <person name="Chen J."/>
            <person name="Wollam A."/>
            <person name="Pepin K.H."/>
            <person name="Bhonagiri V."/>
            <person name="Zhang X."/>
            <person name="Warren W."/>
            <person name="Mitreva M."/>
            <person name="Mardis E.R."/>
            <person name="Wilson R.K."/>
        </authorList>
    </citation>
    <scope>NUCLEOTIDE SEQUENCE [LARGE SCALE GENOMIC DNA]</scope>
    <source>
        <strain evidence="7 8">ATCC 27803</strain>
    </source>
</reference>
<feature type="active site" description="Proton donor/acceptor" evidence="6">
    <location>
        <position position="119"/>
    </location>
</feature>
<keyword evidence="2 6" id="KW-0963">Cytoplasm</keyword>
<dbReference type="CDD" id="cd00959">
    <property type="entry name" value="DeoC"/>
    <property type="match status" value="1"/>
</dbReference>
<dbReference type="GO" id="GO:0005737">
    <property type="term" value="C:cytoplasm"/>
    <property type="evidence" value="ECO:0007669"/>
    <property type="project" value="UniProtKB-SubCell"/>
</dbReference>
<evidence type="ECO:0000256" key="2">
    <source>
        <dbReference type="ARBA" id="ARBA00022490"/>
    </source>
</evidence>
<dbReference type="NCBIfam" id="TIGR00126">
    <property type="entry name" value="deoC"/>
    <property type="match status" value="1"/>
</dbReference>
<dbReference type="Gene3D" id="3.20.20.70">
    <property type="entry name" value="Aldolase class I"/>
    <property type="match status" value="1"/>
</dbReference>
<evidence type="ECO:0000313" key="7">
    <source>
        <dbReference type="EMBL" id="ERK42434.1"/>
    </source>
</evidence>
<evidence type="ECO:0000256" key="1">
    <source>
        <dbReference type="ARBA" id="ARBA00010936"/>
    </source>
</evidence>
<organism evidence="7 8">
    <name type="scientific">Faecalitalea cylindroides ATCC 27803</name>
    <dbReference type="NCBI Taxonomy" id="649755"/>
    <lineage>
        <taxon>Bacteria</taxon>
        <taxon>Bacillati</taxon>
        <taxon>Bacillota</taxon>
        <taxon>Erysipelotrichia</taxon>
        <taxon>Erysipelotrichales</taxon>
        <taxon>Erysipelotrichaceae</taxon>
        <taxon>Faecalitalea</taxon>
    </lineage>
</organism>
<name>U2PFC4_9FIRM</name>
<feature type="active site" description="Schiff-base intermediate with acetaldehyde" evidence="6">
    <location>
        <position position="183"/>
    </location>
</feature>
<dbReference type="SMART" id="SM01133">
    <property type="entry name" value="DeoC"/>
    <property type="match status" value="1"/>
</dbReference>
<comment type="pathway">
    <text evidence="6">Carbohydrate degradation; 2-deoxy-D-ribose 1-phosphate degradation; D-glyceraldehyde 3-phosphate and acetaldehyde from 2-deoxy-alpha-D-ribose 1-phosphate: step 2/2.</text>
</comment>
<dbReference type="SUPFAM" id="SSF51569">
    <property type="entry name" value="Aldolase"/>
    <property type="match status" value="1"/>
</dbReference>
<dbReference type="EC" id="4.1.2.4" evidence="6"/>
<dbReference type="InterPro" id="IPR011343">
    <property type="entry name" value="DeoC"/>
</dbReference>
<comment type="similarity">
    <text evidence="1 6">Belongs to the DeoC/FbaB aldolase family. DeoC type 1 subfamily.</text>
</comment>
<dbReference type="InterPro" id="IPR028581">
    <property type="entry name" value="DeoC_typeI"/>
</dbReference>
<dbReference type="AlphaFoldDB" id="U2PFC4"/>
<proteinExistence type="inferred from homology"/>
<gene>
    <name evidence="6" type="primary">deoC</name>
    <name evidence="7" type="ORF">HMPREF0367_01649</name>
</gene>
<evidence type="ECO:0000313" key="8">
    <source>
        <dbReference type="Proteomes" id="UP000016658"/>
    </source>
</evidence>
<dbReference type="PANTHER" id="PTHR10889:SF1">
    <property type="entry name" value="DEOXYRIBOSE-PHOSPHATE ALDOLASE"/>
    <property type="match status" value="1"/>
</dbReference>
<dbReference type="GO" id="GO:0006018">
    <property type="term" value="P:2-deoxyribose 1-phosphate catabolic process"/>
    <property type="evidence" value="ECO:0007669"/>
    <property type="project" value="UniProtKB-UniRule"/>
</dbReference>
<dbReference type="UniPathway" id="UPA00002">
    <property type="reaction ID" value="UER00468"/>
</dbReference>
<dbReference type="EMBL" id="AWVI01000087">
    <property type="protein sequence ID" value="ERK42434.1"/>
    <property type="molecule type" value="Genomic_DNA"/>
</dbReference>
<evidence type="ECO:0000256" key="5">
    <source>
        <dbReference type="ARBA" id="ARBA00048791"/>
    </source>
</evidence>
<dbReference type="PATRIC" id="fig|649755.3.peg.1521"/>
<accession>U2PFC4</accession>
<dbReference type="PIRSF" id="PIRSF001357">
    <property type="entry name" value="DeoC"/>
    <property type="match status" value="1"/>
</dbReference>
<keyword evidence="3 6" id="KW-0456">Lyase</keyword>
<dbReference type="Proteomes" id="UP000016658">
    <property type="component" value="Unassembled WGS sequence"/>
</dbReference>
<evidence type="ECO:0000256" key="6">
    <source>
        <dbReference type="HAMAP-Rule" id="MF_00114"/>
    </source>
</evidence>
<dbReference type="PANTHER" id="PTHR10889">
    <property type="entry name" value="DEOXYRIBOSE-PHOSPHATE ALDOLASE"/>
    <property type="match status" value="1"/>
</dbReference>
<keyword evidence="4 6" id="KW-0704">Schiff base</keyword>
<comment type="catalytic activity">
    <reaction evidence="5 6">
        <text>2-deoxy-D-ribose 5-phosphate = D-glyceraldehyde 3-phosphate + acetaldehyde</text>
        <dbReference type="Rhea" id="RHEA:12821"/>
        <dbReference type="ChEBI" id="CHEBI:15343"/>
        <dbReference type="ChEBI" id="CHEBI:59776"/>
        <dbReference type="ChEBI" id="CHEBI:62877"/>
        <dbReference type="EC" id="4.1.2.4"/>
    </reaction>
</comment>
<evidence type="ECO:0000256" key="3">
    <source>
        <dbReference type="ARBA" id="ARBA00023239"/>
    </source>
</evidence>
<evidence type="ECO:0000256" key="4">
    <source>
        <dbReference type="ARBA" id="ARBA00023270"/>
    </source>
</evidence>
<dbReference type="GO" id="GO:0009264">
    <property type="term" value="P:deoxyribonucleotide catabolic process"/>
    <property type="evidence" value="ECO:0007669"/>
    <property type="project" value="UniProtKB-UniRule"/>
</dbReference>
<dbReference type="GO" id="GO:0016052">
    <property type="term" value="P:carbohydrate catabolic process"/>
    <property type="evidence" value="ECO:0007669"/>
    <property type="project" value="TreeGrafter"/>
</dbReference>
<protein>
    <recommendedName>
        <fullName evidence="6">Deoxyribose-phosphate aldolase</fullName>
        <shortName evidence="6">DERA</shortName>
        <ecNumber evidence="6">4.1.2.4</ecNumber>
    </recommendedName>
    <alternativeName>
        <fullName evidence="6">2-deoxy-D-ribose 5-phosphate aldolase</fullName>
    </alternativeName>
    <alternativeName>
        <fullName evidence="6">Phosphodeoxyriboaldolase</fullName>
        <shortName evidence="6">Deoxyriboaldolase</shortName>
    </alternativeName>
</protein>
<comment type="subcellular location">
    <subcellularLocation>
        <location evidence="6">Cytoplasm</location>
    </subcellularLocation>
</comment>
<comment type="function">
    <text evidence="6">Catalyzes a reversible aldol reaction between acetaldehyde and D-glyceraldehyde 3-phosphate to generate 2-deoxy-D-ribose 5-phosphate.</text>
</comment>
<dbReference type="HOGENOM" id="CLU_053595_0_2_9"/>
<dbReference type="HAMAP" id="MF_00114">
    <property type="entry name" value="DeoC_type1"/>
    <property type="match status" value="1"/>
</dbReference>
<feature type="active site" description="Proton donor/acceptor" evidence="6">
    <location>
        <position position="216"/>
    </location>
</feature>
<dbReference type="Pfam" id="PF01791">
    <property type="entry name" value="DeoC"/>
    <property type="match status" value="1"/>
</dbReference>